<dbReference type="PANTHER" id="PTHR48098">
    <property type="entry name" value="ENTEROCHELIN ESTERASE-RELATED"/>
    <property type="match status" value="1"/>
</dbReference>
<dbReference type="RefSeq" id="WP_182632543.1">
    <property type="nucleotide sequence ID" value="NZ_JAALDM010000154.1"/>
</dbReference>
<dbReference type="InterPro" id="IPR000801">
    <property type="entry name" value="Esterase-like"/>
</dbReference>
<dbReference type="EMBL" id="JBHMDY010000006">
    <property type="protein sequence ID" value="MFB9260519.1"/>
    <property type="molecule type" value="Genomic_DNA"/>
</dbReference>
<feature type="chain" id="PRO_5046948314" evidence="1">
    <location>
        <begin position="31"/>
        <end position="383"/>
    </location>
</feature>
<evidence type="ECO:0000313" key="3">
    <source>
        <dbReference type="Proteomes" id="UP001589700"/>
    </source>
</evidence>
<sequence>MSLGFRRFTATTAAVLAASLTFGPAGPAAAQEGALDPSSLGDGSVELALGSLGALPVGSTAGLIGSVGSADFPLGAGSMEKLYGEPRPHKDVAQSGFVSKTTDGNFEYWVVDSYAMQREVLVEVKPSTGDGPAPVLYLLDGVDSPEDPSGWRSMAKVDTRPVANDNVHIVAPTGAYASYWTDWQNNDPLLGNYKWETFLTEELPDIVADQLNVNGKNAVGGISMGGQAAMHLAATDDMYDAVMSFSGNYSTMDPLGYQTLRLTVETRGAELDNMWGPHGSEQWRANDTISHVNDLAGKKVFFSAGNGALGPDDLGVYKDDVQSMAVGVVLERGVFEGTTAFERALNSAGVEHEVVYTPTGAHNWVNFMKNFDAGWNYIKGALD</sequence>
<dbReference type="InterPro" id="IPR029058">
    <property type="entry name" value="AB_hydrolase_fold"/>
</dbReference>
<feature type="signal peptide" evidence="1">
    <location>
        <begin position="1"/>
        <end position="30"/>
    </location>
</feature>
<protein>
    <submittedName>
        <fullName evidence="2">Alpha/beta hydrolase</fullName>
    </submittedName>
</protein>
<name>A0ABV5JUY7_9ACTN</name>
<proteinExistence type="predicted"/>
<reference evidence="2 3" key="1">
    <citation type="submission" date="2024-09" db="EMBL/GenBank/DDBJ databases">
        <authorList>
            <person name="Sun Q."/>
            <person name="Mori K."/>
        </authorList>
    </citation>
    <scope>NUCLEOTIDE SEQUENCE [LARGE SCALE GENOMIC DNA]</scope>
    <source>
        <strain evidence="2 3">CCM 7659</strain>
    </source>
</reference>
<dbReference type="Gene3D" id="3.40.50.1820">
    <property type="entry name" value="alpha/beta hydrolase"/>
    <property type="match status" value="1"/>
</dbReference>
<keyword evidence="3" id="KW-1185">Reference proteome</keyword>
<accession>A0ABV5JUY7</accession>
<dbReference type="Pfam" id="PF00756">
    <property type="entry name" value="Esterase"/>
    <property type="match status" value="1"/>
</dbReference>
<comment type="caution">
    <text evidence="2">The sequence shown here is derived from an EMBL/GenBank/DDBJ whole genome shotgun (WGS) entry which is preliminary data.</text>
</comment>
<organism evidence="2 3">
    <name type="scientific">Dietzia aerolata</name>
    <dbReference type="NCBI Taxonomy" id="595984"/>
    <lineage>
        <taxon>Bacteria</taxon>
        <taxon>Bacillati</taxon>
        <taxon>Actinomycetota</taxon>
        <taxon>Actinomycetes</taxon>
        <taxon>Mycobacteriales</taxon>
        <taxon>Dietziaceae</taxon>
        <taxon>Dietzia</taxon>
    </lineage>
</organism>
<keyword evidence="1" id="KW-0732">Signal</keyword>
<dbReference type="SUPFAM" id="SSF53474">
    <property type="entry name" value="alpha/beta-Hydrolases"/>
    <property type="match status" value="1"/>
</dbReference>
<dbReference type="InterPro" id="IPR050583">
    <property type="entry name" value="Mycobacterial_A85_antigen"/>
</dbReference>
<dbReference type="PANTHER" id="PTHR48098:SF1">
    <property type="entry name" value="DIACYLGLYCEROL ACYLTRANSFERASE_MYCOLYLTRANSFERASE AG85A"/>
    <property type="match status" value="1"/>
</dbReference>
<dbReference type="Proteomes" id="UP001589700">
    <property type="component" value="Unassembled WGS sequence"/>
</dbReference>
<keyword evidence="2" id="KW-0378">Hydrolase</keyword>
<gene>
    <name evidence="2" type="ORF">ACFFVD_11960</name>
</gene>
<dbReference type="GO" id="GO:0016787">
    <property type="term" value="F:hydrolase activity"/>
    <property type="evidence" value="ECO:0007669"/>
    <property type="project" value="UniProtKB-KW"/>
</dbReference>
<evidence type="ECO:0000313" key="2">
    <source>
        <dbReference type="EMBL" id="MFB9260519.1"/>
    </source>
</evidence>
<evidence type="ECO:0000256" key="1">
    <source>
        <dbReference type="SAM" id="SignalP"/>
    </source>
</evidence>